<protein>
    <submittedName>
        <fullName evidence="1">Uncharacterized protein</fullName>
    </submittedName>
</protein>
<proteinExistence type="predicted"/>
<sequence>SVLKSASDLVELDIQSCYDGGEQEPDRPEELECSSCYLSQLQTVNISVGTSCVVKHFTELVTYGTSITKSTR</sequence>
<name>A0A2K3M9A4_TRIPR</name>
<gene>
    <name evidence="1" type="ORF">L195_g043437</name>
</gene>
<evidence type="ECO:0000313" key="1">
    <source>
        <dbReference type="EMBL" id="PNX87349.1"/>
    </source>
</evidence>
<comment type="caution">
    <text evidence="1">The sequence shown here is derived from an EMBL/GenBank/DDBJ whole genome shotgun (WGS) entry which is preliminary data.</text>
</comment>
<feature type="non-terminal residue" evidence="1">
    <location>
        <position position="1"/>
    </location>
</feature>
<dbReference type="AlphaFoldDB" id="A0A2K3M9A4"/>
<organism evidence="1 2">
    <name type="scientific">Trifolium pratense</name>
    <name type="common">Red clover</name>
    <dbReference type="NCBI Taxonomy" id="57577"/>
    <lineage>
        <taxon>Eukaryota</taxon>
        <taxon>Viridiplantae</taxon>
        <taxon>Streptophyta</taxon>
        <taxon>Embryophyta</taxon>
        <taxon>Tracheophyta</taxon>
        <taxon>Spermatophyta</taxon>
        <taxon>Magnoliopsida</taxon>
        <taxon>eudicotyledons</taxon>
        <taxon>Gunneridae</taxon>
        <taxon>Pentapetalae</taxon>
        <taxon>rosids</taxon>
        <taxon>fabids</taxon>
        <taxon>Fabales</taxon>
        <taxon>Fabaceae</taxon>
        <taxon>Papilionoideae</taxon>
        <taxon>50 kb inversion clade</taxon>
        <taxon>NPAAA clade</taxon>
        <taxon>Hologalegina</taxon>
        <taxon>IRL clade</taxon>
        <taxon>Trifolieae</taxon>
        <taxon>Trifolium</taxon>
    </lineage>
</organism>
<dbReference type="Proteomes" id="UP000236291">
    <property type="component" value="Unassembled WGS sequence"/>
</dbReference>
<evidence type="ECO:0000313" key="2">
    <source>
        <dbReference type="Proteomes" id="UP000236291"/>
    </source>
</evidence>
<accession>A0A2K3M9A4</accession>
<dbReference type="EMBL" id="ASHM01053629">
    <property type="protein sequence ID" value="PNX87349.1"/>
    <property type="molecule type" value="Genomic_DNA"/>
</dbReference>
<reference evidence="1 2" key="1">
    <citation type="journal article" date="2014" name="Am. J. Bot.">
        <title>Genome assembly and annotation for red clover (Trifolium pratense; Fabaceae).</title>
        <authorList>
            <person name="Istvanek J."/>
            <person name="Jaros M."/>
            <person name="Krenek A."/>
            <person name="Repkova J."/>
        </authorList>
    </citation>
    <scope>NUCLEOTIDE SEQUENCE [LARGE SCALE GENOMIC DNA]</scope>
    <source>
        <strain evidence="2">cv. Tatra</strain>
        <tissue evidence="1">Young leaves</tissue>
    </source>
</reference>
<reference evidence="1 2" key="2">
    <citation type="journal article" date="2017" name="Front. Plant Sci.">
        <title>Gene Classification and Mining of Molecular Markers Useful in Red Clover (Trifolium pratense) Breeding.</title>
        <authorList>
            <person name="Istvanek J."/>
            <person name="Dluhosova J."/>
            <person name="Dluhos P."/>
            <person name="Patkova L."/>
            <person name="Nedelnik J."/>
            <person name="Repkova J."/>
        </authorList>
    </citation>
    <scope>NUCLEOTIDE SEQUENCE [LARGE SCALE GENOMIC DNA]</scope>
    <source>
        <strain evidence="2">cv. Tatra</strain>
        <tissue evidence="1">Young leaves</tissue>
    </source>
</reference>